<dbReference type="EMBL" id="JAULSO010000001">
    <property type="protein sequence ID" value="KAK3693285.1"/>
    <property type="molecule type" value="Genomic_DNA"/>
</dbReference>
<organism evidence="1 2">
    <name type="scientific">Podospora appendiculata</name>
    <dbReference type="NCBI Taxonomy" id="314037"/>
    <lineage>
        <taxon>Eukaryota</taxon>
        <taxon>Fungi</taxon>
        <taxon>Dikarya</taxon>
        <taxon>Ascomycota</taxon>
        <taxon>Pezizomycotina</taxon>
        <taxon>Sordariomycetes</taxon>
        <taxon>Sordariomycetidae</taxon>
        <taxon>Sordariales</taxon>
        <taxon>Podosporaceae</taxon>
        <taxon>Podospora</taxon>
    </lineage>
</organism>
<dbReference type="Proteomes" id="UP001270362">
    <property type="component" value="Unassembled WGS sequence"/>
</dbReference>
<evidence type="ECO:0000313" key="2">
    <source>
        <dbReference type="Proteomes" id="UP001270362"/>
    </source>
</evidence>
<sequence>MPRNTFNPVDGDQVTLRLKYGIHTVSLFVDPDWTFSHVTKELLAILRERYPGGLTPSLDEPQARAVPDSDAEVSIVYGVFKNVNDPSQGWKKLNAKDKDTVAGKKLTDQSVVAFALLDSDADEEDVQFDVVLPTLDDEDE</sequence>
<name>A0AAE0XHE7_9PEZI</name>
<accession>A0AAE0XHE7</accession>
<reference evidence="1" key="1">
    <citation type="journal article" date="2023" name="Mol. Phylogenet. Evol.">
        <title>Genome-scale phylogeny and comparative genomics of the fungal order Sordariales.</title>
        <authorList>
            <person name="Hensen N."/>
            <person name="Bonometti L."/>
            <person name="Westerberg I."/>
            <person name="Brannstrom I.O."/>
            <person name="Guillou S."/>
            <person name="Cros-Aarteil S."/>
            <person name="Calhoun S."/>
            <person name="Haridas S."/>
            <person name="Kuo A."/>
            <person name="Mondo S."/>
            <person name="Pangilinan J."/>
            <person name="Riley R."/>
            <person name="LaButti K."/>
            <person name="Andreopoulos B."/>
            <person name="Lipzen A."/>
            <person name="Chen C."/>
            <person name="Yan M."/>
            <person name="Daum C."/>
            <person name="Ng V."/>
            <person name="Clum A."/>
            <person name="Steindorff A."/>
            <person name="Ohm R.A."/>
            <person name="Martin F."/>
            <person name="Silar P."/>
            <person name="Natvig D.O."/>
            <person name="Lalanne C."/>
            <person name="Gautier V."/>
            <person name="Ament-Velasquez S.L."/>
            <person name="Kruys A."/>
            <person name="Hutchinson M.I."/>
            <person name="Powell A.J."/>
            <person name="Barry K."/>
            <person name="Miller A.N."/>
            <person name="Grigoriev I.V."/>
            <person name="Debuchy R."/>
            <person name="Gladieux P."/>
            <person name="Hiltunen Thoren M."/>
            <person name="Johannesson H."/>
        </authorList>
    </citation>
    <scope>NUCLEOTIDE SEQUENCE</scope>
    <source>
        <strain evidence="1">CBS 314.62</strain>
    </source>
</reference>
<reference evidence="1" key="2">
    <citation type="submission" date="2023-06" db="EMBL/GenBank/DDBJ databases">
        <authorList>
            <consortium name="Lawrence Berkeley National Laboratory"/>
            <person name="Haridas S."/>
            <person name="Hensen N."/>
            <person name="Bonometti L."/>
            <person name="Westerberg I."/>
            <person name="Brannstrom I.O."/>
            <person name="Guillou S."/>
            <person name="Cros-Aarteil S."/>
            <person name="Calhoun S."/>
            <person name="Kuo A."/>
            <person name="Mondo S."/>
            <person name="Pangilinan J."/>
            <person name="Riley R."/>
            <person name="Labutti K."/>
            <person name="Andreopoulos B."/>
            <person name="Lipzen A."/>
            <person name="Chen C."/>
            <person name="Yanf M."/>
            <person name="Daum C."/>
            <person name="Ng V."/>
            <person name="Clum A."/>
            <person name="Steindorff A."/>
            <person name="Ohm R."/>
            <person name="Martin F."/>
            <person name="Silar P."/>
            <person name="Natvig D."/>
            <person name="Lalanne C."/>
            <person name="Gautier V."/>
            <person name="Ament-Velasquez S.L."/>
            <person name="Kruys A."/>
            <person name="Hutchinson M.I."/>
            <person name="Powell A.J."/>
            <person name="Barry K."/>
            <person name="Miller A.N."/>
            <person name="Grigoriev I.V."/>
            <person name="Debuchy R."/>
            <person name="Gladieux P."/>
            <person name="Thoren M.H."/>
            <person name="Johannesson H."/>
        </authorList>
    </citation>
    <scope>NUCLEOTIDE SEQUENCE</scope>
    <source>
        <strain evidence="1">CBS 314.62</strain>
    </source>
</reference>
<keyword evidence="2" id="KW-1185">Reference proteome</keyword>
<proteinExistence type="predicted"/>
<comment type="caution">
    <text evidence="1">The sequence shown here is derived from an EMBL/GenBank/DDBJ whole genome shotgun (WGS) entry which is preliminary data.</text>
</comment>
<gene>
    <name evidence="1" type="ORF">B0T22DRAFT_37302</name>
</gene>
<evidence type="ECO:0000313" key="1">
    <source>
        <dbReference type="EMBL" id="KAK3693285.1"/>
    </source>
</evidence>
<dbReference type="AlphaFoldDB" id="A0AAE0XHE7"/>
<protein>
    <submittedName>
        <fullName evidence="1">Uncharacterized protein</fullName>
    </submittedName>
</protein>